<dbReference type="InterPro" id="IPR002798">
    <property type="entry name" value="SpoIIM-like"/>
</dbReference>
<sequence length="198" mass="22460">MKYLSKENIKQPLKYLCFMLLIIVVSSILTYLIHPDIQSTINSVSSNIPESVEHKSGLDLVVAYIINNGFKVPLQMLILGLIPIPFLYWLQPLATAILPGILFGIIFNMSLAKGTTIVISSLPHMLIEILAVCFWIVALDRINKWMRNKISKKMNNSTQFMDEIKQLITSYVKYVLPLIVIAAFLETYVADWISNSLN</sequence>
<dbReference type="EMBL" id="MPLS01000029">
    <property type="protein sequence ID" value="ORI97348.1"/>
    <property type="molecule type" value="Genomic_DNA"/>
</dbReference>
<gene>
    <name evidence="2" type="ORF">BMR96_07790</name>
</gene>
<dbReference type="Proteomes" id="UP000192288">
    <property type="component" value="Unassembled WGS sequence"/>
</dbReference>
<keyword evidence="1" id="KW-1133">Transmembrane helix</keyword>
<evidence type="ECO:0000313" key="2">
    <source>
        <dbReference type="EMBL" id="ORI97348.1"/>
    </source>
</evidence>
<keyword evidence="1" id="KW-0472">Membrane</keyword>
<dbReference type="AlphaFoldDB" id="A0A1X0VCB7"/>
<dbReference type="RefSeq" id="WP_080519452.1">
    <property type="nucleotide sequence ID" value="NZ_MPLS01000029.1"/>
</dbReference>
<evidence type="ECO:0008006" key="4">
    <source>
        <dbReference type="Google" id="ProtNLM"/>
    </source>
</evidence>
<evidence type="ECO:0000313" key="3">
    <source>
        <dbReference type="Proteomes" id="UP000192288"/>
    </source>
</evidence>
<proteinExistence type="predicted"/>
<comment type="caution">
    <text evidence="2">The sequence shown here is derived from an EMBL/GenBank/DDBJ whole genome shotgun (WGS) entry which is preliminary data.</text>
</comment>
<protein>
    <recommendedName>
        <fullName evidence="4">Stage II sporulation protein M</fullName>
    </recommendedName>
</protein>
<feature type="transmembrane region" description="Helical" evidence="1">
    <location>
        <begin position="12"/>
        <end position="33"/>
    </location>
</feature>
<feature type="transmembrane region" description="Helical" evidence="1">
    <location>
        <begin position="171"/>
        <end position="190"/>
    </location>
</feature>
<dbReference type="STRING" id="33968.BMS77_07825"/>
<evidence type="ECO:0000256" key="1">
    <source>
        <dbReference type="SAM" id="Phobius"/>
    </source>
</evidence>
<reference evidence="2 3" key="1">
    <citation type="journal article" date="2017" name="Front. Microbiol.">
        <title>Genomic Characterization of Dairy Associated Leuconostoc Species and Diversity of Leuconostocs in Undefined Mixed Mesophilic Starter Cultures.</title>
        <authorList>
            <person name="Frantzen C.A."/>
            <person name="Kot W."/>
            <person name="Pedersen T.B."/>
            <person name="Ardo Y.M."/>
            <person name="Broadbent J.R."/>
            <person name="Neve H."/>
            <person name="Hansen L.H."/>
            <person name="Dal Bello F."/>
            <person name="Ostlie H.M."/>
            <person name="Kleppen H.P."/>
            <person name="Vogensen F.K."/>
            <person name="Holo H."/>
        </authorList>
    </citation>
    <scope>NUCLEOTIDE SEQUENCE [LARGE SCALE GENOMIC DNA]</scope>
    <source>
        <strain evidence="2 3">LMGCF08</strain>
    </source>
</reference>
<organism evidence="2 3">
    <name type="scientific">Leuconostoc pseudomesenteroides</name>
    <dbReference type="NCBI Taxonomy" id="33968"/>
    <lineage>
        <taxon>Bacteria</taxon>
        <taxon>Bacillati</taxon>
        <taxon>Bacillota</taxon>
        <taxon>Bacilli</taxon>
        <taxon>Lactobacillales</taxon>
        <taxon>Lactobacillaceae</taxon>
        <taxon>Leuconostoc</taxon>
    </lineage>
</organism>
<accession>A0A1X0VCB7</accession>
<dbReference type="Pfam" id="PF01944">
    <property type="entry name" value="SpoIIM"/>
    <property type="match status" value="1"/>
</dbReference>
<name>A0A1X0VCB7_LEUPS</name>
<feature type="transmembrane region" description="Helical" evidence="1">
    <location>
        <begin position="125"/>
        <end position="143"/>
    </location>
</feature>
<keyword evidence="1" id="KW-0812">Transmembrane</keyword>